<organism evidence="3 4">
    <name type="scientific">Maribacter aquimaris</name>
    <dbReference type="NCBI Taxonomy" id="2737171"/>
    <lineage>
        <taxon>Bacteria</taxon>
        <taxon>Pseudomonadati</taxon>
        <taxon>Bacteroidota</taxon>
        <taxon>Flavobacteriia</taxon>
        <taxon>Flavobacteriales</taxon>
        <taxon>Flavobacteriaceae</taxon>
        <taxon>Maribacter</taxon>
    </lineage>
</organism>
<accession>A0ABR7V6Q4</accession>
<dbReference type="PROSITE" id="PS51257">
    <property type="entry name" value="PROKAR_LIPOPROTEIN"/>
    <property type="match status" value="1"/>
</dbReference>
<dbReference type="PROSITE" id="PS50213">
    <property type="entry name" value="FAS1"/>
    <property type="match status" value="4"/>
</dbReference>
<dbReference type="InterPro" id="IPR050904">
    <property type="entry name" value="Adhesion/Biosynth-related"/>
</dbReference>
<dbReference type="InterPro" id="IPR000782">
    <property type="entry name" value="FAS1_domain"/>
</dbReference>
<gene>
    <name evidence="3" type="ORF">HPE56_14390</name>
</gene>
<reference evidence="3" key="1">
    <citation type="submission" date="2020-05" db="EMBL/GenBank/DDBJ databases">
        <title>The draft genome sequence of Maribacter sp. ANRC-HE7.</title>
        <authorList>
            <person name="Mu L."/>
        </authorList>
    </citation>
    <scope>NUCLEOTIDE SEQUENCE</scope>
    <source>
        <strain evidence="3">ANRC-HE7</strain>
    </source>
</reference>
<dbReference type="Gene3D" id="2.30.180.10">
    <property type="entry name" value="FAS1 domain"/>
    <property type="match status" value="4"/>
</dbReference>
<dbReference type="InterPro" id="IPR036378">
    <property type="entry name" value="FAS1_dom_sf"/>
</dbReference>
<keyword evidence="1" id="KW-0732">Signal</keyword>
<feature type="signal peptide" evidence="1">
    <location>
        <begin position="1"/>
        <end position="20"/>
    </location>
</feature>
<dbReference type="SUPFAM" id="SSF82153">
    <property type="entry name" value="FAS1 domain"/>
    <property type="match status" value="4"/>
</dbReference>
<dbReference type="PANTHER" id="PTHR10900:SF77">
    <property type="entry name" value="FI19380P1"/>
    <property type="match status" value="1"/>
</dbReference>
<feature type="domain" description="FAS1" evidence="2">
    <location>
        <begin position="480"/>
        <end position="629"/>
    </location>
</feature>
<dbReference type="RefSeq" id="WP_188244452.1">
    <property type="nucleotide sequence ID" value="NZ_JABTCF010000009.1"/>
</dbReference>
<proteinExistence type="predicted"/>
<evidence type="ECO:0000259" key="2">
    <source>
        <dbReference type="PROSITE" id="PS50213"/>
    </source>
</evidence>
<evidence type="ECO:0000256" key="1">
    <source>
        <dbReference type="SAM" id="SignalP"/>
    </source>
</evidence>
<dbReference type="PANTHER" id="PTHR10900">
    <property type="entry name" value="PERIOSTIN-RELATED"/>
    <property type="match status" value="1"/>
</dbReference>
<evidence type="ECO:0000313" key="3">
    <source>
        <dbReference type="EMBL" id="MBD0778986.1"/>
    </source>
</evidence>
<dbReference type="Proteomes" id="UP001166021">
    <property type="component" value="Unassembled WGS sequence"/>
</dbReference>
<evidence type="ECO:0000313" key="4">
    <source>
        <dbReference type="Proteomes" id="UP001166021"/>
    </source>
</evidence>
<feature type="domain" description="FAS1" evidence="2">
    <location>
        <begin position="345"/>
        <end position="478"/>
    </location>
</feature>
<name>A0ABR7V6Q4_9FLAO</name>
<feature type="domain" description="FAS1" evidence="2">
    <location>
        <begin position="203"/>
        <end position="343"/>
    </location>
</feature>
<sequence>MKTKILNRFFMLLMATFVLSCSDDDDNGPDQMEADPMMIELNIVETAQDTESVSILVAALAKADESASNDLITTLSDETTNFTVLAPTNDAFADLLARLDGFDSLDDFNTEQLQNLLATVLTYHVVGGAAVASSALTEGQVITTVQGEDLTVSLSGGVYFMDAAGETAQVTLADVETTNGIIHLIDKILLPQAAIDALSDVLLSSITDLAIATPTLSNLVAALQAADGDLPAVLAGEGPFTVFAPTDDAFATFLSDNGFASLSDVPVDILTQVLLNHVISGAIYSTDLTAGYISTLSTAGVGGNNLSMLVDLSDGVTLNGNSSVSAADAKALNGVVHIVDAVIGLPNIVDHAVANSDLSELVGALTADGNTTFTTLLSDTETDFTVFAPVNAAFTAFMNPNTNDLNTILSNHVIAGAAAFSSGLTNSYVTTAATNADGDNISMYINTDDGVTINGVSTVAAADIVATNGVIHAVDAVIDLPTVVTFAVADPNFSTLVSALTELTPATDFAGILSRAEGGNTDGINPDFTVFAPTNAAFEALAEIPGEDVLTQVLLHHVVAGANVRSTDLTADGDTMATTLEGDSMTITLPGTGDHKADVTDGAGNSDIGIIAVDVQANNGVIHVLNKVMLPDTMN</sequence>
<comment type="caution">
    <text evidence="3">The sequence shown here is derived from an EMBL/GenBank/DDBJ whole genome shotgun (WGS) entry which is preliminary data.</text>
</comment>
<dbReference type="SMART" id="SM00554">
    <property type="entry name" value="FAS1"/>
    <property type="match status" value="4"/>
</dbReference>
<dbReference type="Pfam" id="PF02469">
    <property type="entry name" value="Fasciclin"/>
    <property type="match status" value="4"/>
</dbReference>
<keyword evidence="4" id="KW-1185">Reference proteome</keyword>
<dbReference type="EMBL" id="JABTCF010000009">
    <property type="protein sequence ID" value="MBD0778986.1"/>
    <property type="molecule type" value="Genomic_DNA"/>
</dbReference>
<protein>
    <submittedName>
        <fullName evidence="3">Fasciclin domain-containing protein</fullName>
    </submittedName>
</protein>
<feature type="chain" id="PRO_5046186739" evidence="1">
    <location>
        <begin position="21"/>
        <end position="635"/>
    </location>
</feature>
<feature type="domain" description="FAS1" evidence="2">
    <location>
        <begin position="40"/>
        <end position="189"/>
    </location>
</feature>